<evidence type="ECO:0000313" key="7">
    <source>
        <dbReference type="EMBL" id="GCE99037.1"/>
    </source>
</evidence>
<name>A0A4C2E475_9SACH</name>
<reference evidence="7 8" key="1">
    <citation type="submission" date="2019-01" db="EMBL/GenBank/DDBJ databases">
        <title>Draft Genome Sequencing of Zygosaccharomyces mellis Ca-7.</title>
        <authorList>
            <person name="Shiwa Y."/>
            <person name="Kanesaki Y."/>
            <person name="Ishige T."/>
            <person name="Mura K."/>
            <person name="Hori T."/>
            <person name="Tamura T."/>
        </authorList>
    </citation>
    <scope>NUCLEOTIDE SEQUENCE [LARGE SCALE GENOMIC DNA]</scope>
    <source>
        <strain evidence="7 8">Ca-7</strain>
    </source>
</reference>
<evidence type="ECO:0000256" key="4">
    <source>
        <dbReference type="PROSITE-ProRule" id="PRU00339"/>
    </source>
</evidence>
<keyword evidence="2" id="KW-0677">Repeat</keyword>
<dbReference type="Proteomes" id="UP000301737">
    <property type="component" value="Unassembled WGS sequence"/>
</dbReference>
<dbReference type="InterPro" id="IPR032374">
    <property type="entry name" value="SGTA_dimer"/>
</dbReference>
<dbReference type="SMART" id="SM00028">
    <property type="entry name" value="TPR"/>
    <property type="match status" value="3"/>
</dbReference>
<proteinExistence type="inferred from homology"/>
<accession>A0A4C2E475</accession>
<gene>
    <name evidence="7" type="ORF">ZYGM_004142</name>
</gene>
<evidence type="ECO:0000256" key="3">
    <source>
        <dbReference type="ARBA" id="ARBA00022803"/>
    </source>
</evidence>
<dbReference type="Gene3D" id="1.20.5.420">
    <property type="entry name" value="Immunoglobulin FC, subunit C"/>
    <property type="match status" value="1"/>
</dbReference>
<dbReference type="Pfam" id="PF16546">
    <property type="entry name" value="SGTA_dimer"/>
    <property type="match status" value="1"/>
</dbReference>
<dbReference type="PANTHER" id="PTHR45831:SF2">
    <property type="entry name" value="LD24721P"/>
    <property type="match status" value="1"/>
</dbReference>
<evidence type="ECO:0000256" key="5">
    <source>
        <dbReference type="SAM" id="MobiDB-lite"/>
    </source>
</evidence>
<evidence type="ECO:0000256" key="1">
    <source>
        <dbReference type="ARBA" id="ARBA00008175"/>
    </source>
</evidence>
<dbReference type="PROSITE" id="PS50005">
    <property type="entry name" value="TPR"/>
    <property type="match status" value="3"/>
</dbReference>
<dbReference type="OrthoDB" id="2335338at2759"/>
<feature type="repeat" description="TPR" evidence="4">
    <location>
        <begin position="129"/>
        <end position="162"/>
    </location>
</feature>
<dbReference type="InterPro" id="IPR019734">
    <property type="entry name" value="TPR_rpt"/>
</dbReference>
<dbReference type="GO" id="GO:0072380">
    <property type="term" value="C:TRC complex"/>
    <property type="evidence" value="ECO:0007669"/>
    <property type="project" value="TreeGrafter"/>
</dbReference>
<keyword evidence="8" id="KW-1185">Reference proteome</keyword>
<dbReference type="GO" id="GO:0016020">
    <property type="term" value="C:membrane"/>
    <property type="evidence" value="ECO:0007669"/>
    <property type="project" value="TreeGrafter"/>
</dbReference>
<dbReference type="InterPro" id="IPR011990">
    <property type="entry name" value="TPR-like_helical_dom_sf"/>
</dbReference>
<dbReference type="InterPro" id="IPR047150">
    <property type="entry name" value="SGT"/>
</dbReference>
<protein>
    <recommendedName>
        <fullName evidence="6">SGTA homodimerisation domain-containing protein</fullName>
    </recommendedName>
</protein>
<feature type="compositionally biased region" description="Basic and acidic residues" evidence="5">
    <location>
        <begin position="216"/>
        <end position="232"/>
    </location>
</feature>
<sequence>MSPSNKDISALIVDYLADVVDKKSVSEDSIDSLNVAIECITEAFGVEKGSSSATFGGKKLVELLSTGISTELPSSQGENVKVNIPAEDAELKSKAESLKLEGNKAMAGKNYETAIKKYSEAISVLPTNAVYYANRAAAHSSLKNYGEAVRDAESAVEVDPSYSKGYSRLGYAKFAQGKSEEALEAYKKVLDIEGDSATDVMRRDYETAKRKVEQALELNKADKTEASNRDTGESDGANPGGGFDFSSMLGGGLGGLLNNPQVMQAAQQMMQNPQAMNQMERMMQNPNVRQMAEKFTGGNGTPNLNDIMNNPALRDMAGNLFGGAGGGTSPGGAPK</sequence>
<organism evidence="7 8">
    <name type="scientific">Zygosaccharomyces mellis</name>
    <dbReference type="NCBI Taxonomy" id="42258"/>
    <lineage>
        <taxon>Eukaryota</taxon>
        <taxon>Fungi</taxon>
        <taxon>Dikarya</taxon>
        <taxon>Ascomycota</taxon>
        <taxon>Saccharomycotina</taxon>
        <taxon>Saccharomycetes</taxon>
        <taxon>Saccharomycetales</taxon>
        <taxon>Saccharomycetaceae</taxon>
        <taxon>Zygosaccharomyces</taxon>
    </lineage>
</organism>
<feature type="repeat" description="TPR" evidence="4">
    <location>
        <begin position="163"/>
        <end position="196"/>
    </location>
</feature>
<dbReference type="Gene3D" id="1.25.40.10">
    <property type="entry name" value="Tetratricopeptide repeat domain"/>
    <property type="match status" value="1"/>
</dbReference>
<dbReference type="Gene3D" id="1.10.260.100">
    <property type="match status" value="1"/>
</dbReference>
<dbReference type="Pfam" id="PF13181">
    <property type="entry name" value="TPR_8"/>
    <property type="match status" value="2"/>
</dbReference>
<comment type="similarity">
    <text evidence="1">Belongs to the SGT family.</text>
</comment>
<evidence type="ECO:0000313" key="8">
    <source>
        <dbReference type="Proteomes" id="UP000301737"/>
    </source>
</evidence>
<evidence type="ECO:0000256" key="2">
    <source>
        <dbReference type="ARBA" id="ARBA00022737"/>
    </source>
</evidence>
<comment type="caution">
    <text evidence="7">The sequence shown here is derived from an EMBL/GenBank/DDBJ whole genome shotgun (WGS) entry which is preliminary data.</text>
</comment>
<feature type="region of interest" description="Disordered" evidence="5">
    <location>
        <begin position="216"/>
        <end position="245"/>
    </location>
</feature>
<dbReference type="GO" id="GO:0060090">
    <property type="term" value="F:molecular adaptor activity"/>
    <property type="evidence" value="ECO:0007669"/>
    <property type="project" value="TreeGrafter"/>
</dbReference>
<dbReference type="EMBL" id="BIMX01000007">
    <property type="protein sequence ID" value="GCE99037.1"/>
    <property type="molecule type" value="Genomic_DNA"/>
</dbReference>
<feature type="domain" description="SGTA homodimerisation" evidence="6">
    <location>
        <begin position="4"/>
        <end position="65"/>
    </location>
</feature>
<feature type="repeat" description="TPR" evidence="4">
    <location>
        <begin position="95"/>
        <end position="128"/>
    </location>
</feature>
<dbReference type="SUPFAM" id="SSF48452">
    <property type="entry name" value="TPR-like"/>
    <property type="match status" value="1"/>
</dbReference>
<evidence type="ECO:0000259" key="6">
    <source>
        <dbReference type="Pfam" id="PF16546"/>
    </source>
</evidence>
<dbReference type="GO" id="GO:0006620">
    <property type="term" value="P:post-translational protein targeting to endoplasmic reticulum membrane"/>
    <property type="evidence" value="ECO:0007669"/>
    <property type="project" value="TreeGrafter"/>
</dbReference>
<dbReference type="PANTHER" id="PTHR45831">
    <property type="entry name" value="LD24721P"/>
    <property type="match status" value="1"/>
</dbReference>
<dbReference type="AlphaFoldDB" id="A0A4C2E475"/>
<keyword evidence="3 4" id="KW-0802">TPR repeat</keyword>
<dbReference type="FunFam" id="1.25.40.10:FF:000207">
    <property type="entry name" value="Small glutamine-rich tetratricopeptide repeat-containing protein"/>
    <property type="match status" value="1"/>
</dbReference>